<evidence type="ECO:0000313" key="4">
    <source>
        <dbReference type="Proteomes" id="UP000189443"/>
    </source>
</evidence>
<dbReference type="Gene3D" id="3.40.50.1820">
    <property type="entry name" value="alpha/beta hydrolase"/>
    <property type="match status" value="1"/>
</dbReference>
<dbReference type="InterPro" id="IPR001031">
    <property type="entry name" value="Thioesterase"/>
</dbReference>
<evidence type="ECO:0000259" key="2">
    <source>
        <dbReference type="Pfam" id="PF00975"/>
    </source>
</evidence>
<accession>A0A1S6J1K3</accession>
<sequence length="258" mass="27793">MTSRALSAHVMLGPADAPHRVLFLHYAGGSAASLLPLARPLSDGCAVALLEANDREAPANSFTEAVNRLRPDFEALVDRPTTVFGHSLGALLAHALVMGLSAERRSLLRDVVLSGSRSPVTTSRIASHPQAPFTNRSRAELIRDLDRYGGCPPEVFVDPHMLNLAVTALGQDLQLVDTYRATTSVPADHAPDTGAAYHVWYGADDEEASVHEARRWIADLPRPPRLRGFPGGHFYLLEHPEAAGRALRHLVTTGDGSP</sequence>
<feature type="domain" description="Thioesterase" evidence="2">
    <location>
        <begin position="21"/>
        <end position="242"/>
    </location>
</feature>
<reference evidence="3 4" key="1">
    <citation type="submission" date="2017-02" db="EMBL/GenBank/DDBJ databases">
        <title>Streptomyces pactum ACT12 Genome sequencing and assembly.</title>
        <authorList>
            <person name="Xue Q."/>
            <person name="Yan X."/>
            <person name="Jia L."/>
            <person name="Yan H."/>
        </authorList>
    </citation>
    <scope>NUCLEOTIDE SEQUENCE [LARGE SCALE GENOMIC DNA]</scope>
    <source>
        <strain evidence="3 4">ACT12</strain>
    </source>
</reference>
<dbReference type="Proteomes" id="UP000189443">
    <property type="component" value="Chromosome"/>
</dbReference>
<proteinExistence type="inferred from homology"/>
<name>A0A1S6J1K3_9ACTN</name>
<dbReference type="KEGG" id="spac:B1H29_00490"/>
<dbReference type="RefSeq" id="WP_079159914.1">
    <property type="nucleotide sequence ID" value="NZ_CP019724.1"/>
</dbReference>
<keyword evidence="4" id="KW-1185">Reference proteome</keyword>
<dbReference type="GO" id="GO:0008610">
    <property type="term" value="P:lipid biosynthetic process"/>
    <property type="evidence" value="ECO:0007669"/>
    <property type="project" value="TreeGrafter"/>
</dbReference>
<dbReference type="InterPro" id="IPR012223">
    <property type="entry name" value="TEII"/>
</dbReference>
<dbReference type="InterPro" id="IPR029058">
    <property type="entry name" value="AB_hydrolase_fold"/>
</dbReference>
<gene>
    <name evidence="3" type="ORF">B1H29_00490</name>
</gene>
<dbReference type="AlphaFoldDB" id="A0A1S6J1K3"/>
<dbReference type="SUPFAM" id="SSF53474">
    <property type="entry name" value="alpha/beta-Hydrolases"/>
    <property type="match status" value="1"/>
</dbReference>
<dbReference type="EMBL" id="CP019724">
    <property type="protein sequence ID" value="AQS65629.1"/>
    <property type="molecule type" value="Genomic_DNA"/>
</dbReference>
<organism evidence="3 4">
    <name type="scientific">Streptomyces pactum</name>
    <dbReference type="NCBI Taxonomy" id="68249"/>
    <lineage>
        <taxon>Bacteria</taxon>
        <taxon>Bacillati</taxon>
        <taxon>Actinomycetota</taxon>
        <taxon>Actinomycetes</taxon>
        <taxon>Kitasatosporales</taxon>
        <taxon>Streptomycetaceae</taxon>
        <taxon>Streptomyces</taxon>
    </lineage>
</organism>
<dbReference type="PANTHER" id="PTHR11487:SF0">
    <property type="entry name" value="S-ACYL FATTY ACID SYNTHASE THIOESTERASE, MEDIUM CHAIN"/>
    <property type="match status" value="1"/>
</dbReference>
<dbReference type="OrthoDB" id="8480037at2"/>
<protein>
    <recommendedName>
        <fullName evidence="2">Thioesterase domain-containing protein</fullName>
    </recommendedName>
</protein>
<dbReference type="Pfam" id="PF00975">
    <property type="entry name" value="Thioesterase"/>
    <property type="match status" value="1"/>
</dbReference>
<evidence type="ECO:0000256" key="1">
    <source>
        <dbReference type="ARBA" id="ARBA00007169"/>
    </source>
</evidence>
<evidence type="ECO:0000313" key="3">
    <source>
        <dbReference type="EMBL" id="AQS65629.1"/>
    </source>
</evidence>
<dbReference type="PANTHER" id="PTHR11487">
    <property type="entry name" value="THIOESTERASE"/>
    <property type="match status" value="1"/>
</dbReference>
<comment type="similarity">
    <text evidence="1">Belongs to the thioesterase family.</text>
</comment>